<evidence type="ECO:0000256" key="1">
    <source>
        <dbReference type="SAM" id="MobiDB-lite"/>
    </source>
</evidence>
<dbReference type="EMBL" id="JARJCW010000019">
    <property type="protein sequence ID" value="KAJ7214464.1"/>
    <property type="molecule type" value="Genomic_DNA"/>
</dbReference>
<keyword evidence="3" id="KW-1185">Reference proteome</keyword>
<name>A0AAD6VMT3_9AGAR</name>
<reference evidence="2" key="1">
    <citation type="submission" date="2023-03" db="EMBL/GenBank/DDBJ databases">
        <title>Massive genome expansion in bonnet fungi (Mycena s.s.) driven by repeated elements and novel gene families across ecological guilds.</title>
        <authorList>
            <consortium name="Lawrence Berkeley National Laboratory"/>
            <person name="Harder C.B."/>
            <person name="Miyauchi S."/>
            <person name="Viragh M."/>
            <person name="Kuo A."/>
            <person name="Thoen E."/>
            <person name="Andreopoulos B."/>
            <person name="Lu D."/>
            <person name="Skrede I."/>
            <person name="Drula E."/>
            <person name="Henrissat B."/>
            <person name="Morin E."/>
            <person name="Kohler A."/>
            <person name="Barry K."/>
            <person name="LaButti K."/>
            <person name="Morin E."/>
            <person name="Salamov A."/>
            <person name="Lipzen A."/>
            <person name="Mereny Z."/>
            <person name="Hegedus B."/>
            <person name="Baldrian P."/>
            <person name="Stursova M."/>
            <person name="Weitz H."/>
            <person name="Taylor A."/>
            <person name="Grigoriev I.V."/>
            <person name="Nagy L.G."/>
            <person name="Martin F."/>
            <person name="Kauserud H."/>
        </authorList>
    </citation>
    <scope>NUCLEOTIDE SEQUENCE</scope>
    <source>
        <strain evidence="2">9144</strain>
    </source>
</reference>
<protein>
    <submittedName>
        <fullName evidence="2">Uncharacterized protein</fullName>
    </submittedName>
</protein>
<feature type="compositionally biased region" description="Basic residues" evidence="1">
    <location>
        <begin position="681"/>
        <end position="691"/>
    </location>
</feature>
<feature type="region of interest" description="Disordered" evidence="1">
    <location>
        <begin position="310"/>
        <end position="463"/>
    </location>
</feature>
<feature type="compositionally biased region" description="Basic and acidic residues" evidence="1">
    <location>
        <begin position="692"/>
        <end position="705"/>
    </location>
</feature>
<dbReference type="AlphaFoldDB" id="A0AAD6VMT3"/>
<feature type="compositionally biased region" description="Basic and acidic residues" evidence="1">
    <location>
        <begin position="625"/>
        <end position="657"/>
    </location>
</feature>
<evidence type="ECO:0000313" key="2">
    <source>
        <dbReference type="EMBL" id="KAJ7214464.1"/>
    </source>
</evidence>
<organism evidence="2 3">
    <name type="scientific">Mycena pura</name>
    <dbReference type="NCBI Taxonomy" id="153505"/>
    <lineage>
        <taxon>Eukaryota</taxon>
        <taxon>Fungi</taxon>
        <taxon>Dikarya</taxon>
        <taxon>Basidiomycota</taxon>
        <taxon>Agaricomycotina</taxon>
        <taxon>Agaricomycetes</taxon>
        <taxon>Agaricomycetidae</taxon>
        <taxon>Agaricales</taxon>
        <taxon>Marasmiineae</taxon>
        <taxon>Mycenaceae</taxon>
        <taxon>Mycena</taxon>
    </lineage>
</organism>
<accession>A0AAD6VMT3</accession>
<feature type="region of interest" description="Disordered" evidence="1">
    <location>
        <begin position="677"/>
        <end position="789"/>
    </location>
</feature>
<feature type="region of interest" description="Disordered" evidence="1">
    <location>
        <begin position="625"/>
        <end position="661"/>
    </location>
</feature>
<feature type="region of interest" description="Disordered" evidence="1">
    <location>
        <begin position="192"/>
        <end position="211"/>
    </location>
</feature>
<dbReference type="Proteomes" id="UP001219525">
    <property type="component" value="Unassembled WGS sequence"/>
</dbReference>
<evidence type="ECO:0000313" key="3">
    <source>
        <dbReference type="Proteomes" id="UP001219525"/>
    </source>
</evidence>
<sequence>MVPSEIVRWWLRTAEPPNRRIAEAPDRRVAETPDRRIAETLDLRITGHLSRRTYEAPKVVRRAPEVVRPIVDVGSEKGLRRLVATRRYWDAYGGTGRNVGASGGMRTGGTGCLQAVGCAEQARKGGVPLTSSPLLAVAPRHSVCPKKNYALLCVAHLRFPFVRCYAYRPRLSAGGNAPEYALETSAALRTCQKPPSDVSSTSPSIPPSRGKKIRGSLKLQIDLRGFKSPKRQSFKTPRCQNLRSSKGRQALKLRKLGGCVRTCFGGLEGGMPGHVWKVPDAIRVRCSEESAPGCSGSGGVLEQKLKAGVSERSAKDFGGSSAVGTNLRNSERRSAETPNAEAPKFRTPKRRNSGHRNAGTPDIKWQNSETSRYEPPKLREIEAAKLRGAKSGEQGISGGSCYGSERRDLRNRRNLRDTEAPKSSKTPKISEAIRDVPEALVTSGGTAEVNDQPPAEVRDCPRTCHKGSGKLGIDRIGREGAMAGKGNGGGLRGAPGKSLDLRRSWGGRRKEWVGAWVRGEASTQQHAGPYSLATPAPILQQARGGHSILNIPGGCMGHSPSPEVVEEQSPLGAAGQRGILRASYDKTEGIYSPGQRGILRERGATSGVWVNVWRVRSCEAVKLRSAEAPKRRNAETPKRRSSEVLKLRNKPPERRSAEGFGGCPAVAVNLRIAEIAEGNRRTPRSPKLRAQRSRDSETGQKHRETPSWARGSGGGSVVAANLRTSEPPNRRTAGGPSAHDPEYANLANSSPERGQQPGEEVNLGGVRRKGPWRGGGGGGDEREQAEVEASMVPSEIVRWWLRTAEPPNRRIAEAPDRRVAETPDRRIAETLDLRITGHLSRRTYEAPKVVRRAPEVVRPIVDVGSEKGLRRLVATRRYWDAYGGTGRNVGASGGMRTGGTGCLQAVGCAEQAHFVLVGCNTTYRDVACQNLEPSVGRTARSGHLSNETPTPATDLKLGWGIQDRYPDVFHGWKNLLPTEIPFTIGFYPKPPNFIGAYRWILFGGYWSAGYILCTLPPTS</sequence>
<feature type="compositionally biased region" description="Basic and acidic residues" evidence="1">
    <location>
        <begin position="371"/>
        <end position="385"/>
    </location>
</feature>
<comment type="caution">
    <text evidence="2">The sequence shown here is derived from an EMBL/GenBank/DDBJ whole genome shotgun (WGS) entry which is preliminary data.</text>
</comment>
<proteinExistence type="predicted"/>
<gene>
    <name evidence="2" type="ORF">GGX14DRAFT_392491</name>
</gene>